<organism evidence="2 3">
    <name type="scientific">Granulosicoccus antarcticus IMCC3135</name>
    <dbReference type="NCBI Taxonomy" id="1192854"/>
    <lineage>
        <taxon>Bacteria</taxon>
        <taxon>Pseudomonadati</taxon>
        <taxon>Pseudomonadota</taxon>
        <taxon>Gammaproteobacteria</taxon>
        <taxon>Chromatiales</taxon>
        <taxon>Granulosicoccaceae</taxon>
        <taxon>Granulosicoccus</taxon>
    </lineage>
</organism>
<proteinExistence type="predicted"/>
<dbReference type="PROSITE" id="PS50853">
    <property type="entry name" value="FN3"/>
    <property type="match status" value="2"/>
</dbReference>
<dbReference type="KEGG" id="gai:IMCC3135_18045"/>
<evidence type="ECO:0000313" key="3">
    <source>
        <dbReference type="Proteomes" id="UP000250079"/>
    </source>
</evidence>
<feature type="domain" description="Fibronectin type-III" evidence="1">
    <location>
        <begin position="35"/>
        <end position="123"/>
    </location>
</feature>
<dbReference type="Pfam" id="PF00041">
    <property type="entry name" value="fn3"/>
    <property type="match status" value="1"/>
</dbReference>
<dbReference type="Gene3D" id="2.60.40.10">
    <property type="entry name" value="Immunoglobulins"/>
    <property type="match status" value="2"/>
</dbReference>
<sequence>MKTIRLLPALPYPAIGLLGVFIVPASLFAAPVAEAPENLRASNYSSSQISWSWDEAIDETRGKATGYSLYLDGQKFVDDRLLTSYAIGQATLYNGHTYSIEVKAHYANGDVSEPTSFSYTSDYSLSNVRASVYSSTAAELFWDRPPYSSSTLFDIYRDGELVSTQNNNSYFDDELQPGVTYTYQIDYRDSYTSSTPAILIISTSEPDRTDSPDYSSAGILVDGLDISWPDNGWYQVQSATDYTAFCEGGRSCRVTPGVYNVINLTSGERFEGVVVAASEKRGSSINQDNYAALLSQVFKVYSGQAYDHRIDVYYDDIQTNYLSEFDTQDEDGNPRTYVTRSCMGPLSGAEEETVERAIDAFNGIVFDSMDFNRCTLSGYETAEQQNDVGDVRNGQIINHTDQVASRSDFANYSVLLDNAVGFGRMYIDGSAQRAYGRSTNDLISGWTSDGLNYAFTLDSDTLLIDTDKTEFFSGIDLHQFIAGMSGSFTMQTEVLQGLKVAATIEKIFSYQIQDPEEGILDSWSFGEGKLRLVAADNSELVLDADNGDQSTVEVTIINSSGEHVLTDSWENWRSDLLVREPATPALLY</sequence>
<dbReference type="AlphaFoldDB" id="A0A2Z2NVD6"/>
<reference evidence="2 3" key="1">
    <citation type="submission" date="2016-12" db="EMBL/GenBank/DDBJ databases">
        <authorList>
            <person name="Song W.-J."/>
            <person name="Kurnit D.M."/>
        </authorList>
    </citation>
    <scope>NUCLEOTIDE SEQUENCE [LARGE SCALE GENOMIC DNA]</scope>
    <source>
        <strain evidence="2 3">IMCC3135</strain>
    </source>
</reference>
<dbReference type="EMBL" id="CP018632">
    <property type="protein sequence ID" value="ASJ73688.1"/>
    <property type="molecule type" value="Genomic_DNA"/>
</dbReference>
<name>A0A2Z2NVD6_9GAMM</name>
<dbReference type="InterPro" id="IPR013783">
    <property type="entry name" value="Ig-like_fold"/>
</dbReference>
<feature type="domain" description="Fibronectin type-III" evidence="1">
    <location>
        <begin position="124"/>
        <end position="207"/>
    </location>
</feature>
<evidence type="ECO:0000313" key="2">
    <source>
        <dbReference type="EMBL" id="ASJ73688.1"/>
    </source>
</evidence>
<dbReference type="InterPro" id="IPR003961">
    <property type="entry name" value="FN3_dom"/>
</dbReference>
<dbReference type="OrthoDB" id="7021323at2"/>
<gene>
    <name evidence="2" type="ORF">IMCC3135_18045</name>
</gene>
<dbReference type="RefSeq" id="WP_088918830.1">
    <property type="nucleotide sequence ID" value="NZ_CP018632.1"/>
</dbReference>
<protein>
    <recommendedName>
        <fullName evidence="1">Fibronectin type-III domain-containing protein</fullName>
    </recommendedName>
</protein>
<dbReference type="SMART" id="SM00060">
    <property type="entry name" value="FN3"/>
    <property type="match status" value="2"/>
</dbReference>
<dbReference type="SUPFAM" id="SSF49265">
    <property type="entry name" value="Fibronectin type III"/>
    <property type="match status" value="1"/>
</dbReference>
<keyword evidence="3" id="KW-1185">Reference proteome</keyword>
<dbReference type="Proteomes" id="UP000250079">
    <property type="component" value="Chromosome"/>
</dbReference>
<accession>A0A2Z2NVD6</accession>
<evidence type="ECO:0000259" key="1">
    <source>
        <dbReference type="PROSITE" id="PS50853"/>
    </source>
</evidence>
<dbReference type="InterPro" id="IPR036116">
    <property type="entry name" value="FN3_sf"/>
</dbReference>